<evidence type="ECO:0000256" key="20">
    <source>
        <dbReference type="ARBA" id="ARBA00047734"/>
    </source>
</evidence>
<dbReference type="Proteomes" id="UP000621436">
    <property type="component" value="Unassembled WGS sequence"/>
</dbReference>
<evidence type="ECO:0000256" key="9">
    <source>
        <dbReference type="ARBA" id="ARBA00022946"/>
    </source>
</evidence>
<dbReference type="InterPro" id="IPR029069">
    <property type="entry name" value="HotDog_dom_sf"/>
</dbReference>
<dbReference type="Gene3D" id="3.10.129.10">
    <property type="entry name" value="Hotdog Thioesterase"/>
    <property type="match status" value="1"/>
</dbReference>
<dbReference type="EC" id="3.1.2.2" evidence="16"/>
<dbReference type="RefSeq" id="WP_270452431.1">
    <property type="nucleotide sequence ID" value="NZ_JADPIE010000001.1"/>
</dbReference>
<dbReference type="InterPro" id="IPR052365">
    <property type="entry name" value="THEM4/THEM5_acyl-CoA_thioest"/>
</dbReference>
<evidence type="ECO:0000256" key="3">
    <source>
        <dbReference type="ARBA" id="ARBA00004632"/>
    </source>
</evidence>
<dbReference type="GO" id="GO:0016020">
    <property type="term" value="C:membrane"/>
    <property type="evidence" value="ECO:0007669"/>
    <property type="project" value="UniProtKB-SubCell"/>
</dbReference>
<evidence type="ECO:0000256" key="19">
    <source>
        <dbReference type="ARBA" id="ARBA00047588"/>
    </source>
</evidence>
<evidence type="ECO:0000313" key="26">
    <source>
        <dbReference type="Proteomes" id="UP000621436"/>
    </source>
</evidence>
<comment type="catalytic activity">
    <reaction evidence="23">
        <text>tetradecanoyl-CoA + H2O = tetradecanoate + CoA + H(+)</text>
        <dbReference type="Rhea" id="RHEA:40119"/>
        <dbReference type="ChEBI" id="CHEBI:15377"/>
        <dbReference type="ChEBI" id="CHEBI:15378"/>
        <dbReference type="ChEBI" id="CHEBI:30807"/>
        <dbReference type="ChEBI" id="CHEBI:57287"/>
        <dbReference type="ChEBI" id="CHEBI:57385"/>
    </reaction>
    <physiologicalReaction direction="left-to-right" evidence="23">
        <dbReference type="Rhea" id="RHEA:40120"/>
    </physiologicalReaction>
</comment>
<proteinExistence type="inferred from homology"/>
<comment type="subcellular location">
    <subcellularLocation>
        <location evidence="3">Cell projection</location>
        <location evidence="3">Ruffle membrane</location>
    </subcellularLocation>
    <subcellularLocation>
        <location evidence="2">Cytoplasm</location>
    </subcellularLocation>
    <subcellularLocation>
        <location evidence="1">Membrane</location>
        <topology evidence="1">Peripheral membrane protein</topology>
    </subcellularLocation>
</comment>
<keyword evidence="7" id="KW-0378">Hydrolase</keyword>
<evidence type="ECO:0000256" key="6">
    <source>
        <dbReference type="ARBA" id="ARBA00022703"/>
    </source>
</evidence>
<dbReference type="GO" id="GO:0006631">
    <property type="term" value="P:fatty acid metabolic process"/>
    <property type="evidence" value="ECO:0007669"/>
    <property type="project" value="UniProtKB-KW"/>
</dbReference>
<comment type="similarity">
    <text evidence="15">Belongs to the THEM4/THEM5 thioesterase family.</text>
</comment>
<dbReference type="CDD" id="cd03443">
    <property type="entry name" value="PaaI_thioesterase"/>
    <property type="match status" value="1"/>
</dbReference>
<evidence type="ECO:0000256" key="13">
    <source>
        <dbReference type="ARBA" id="ARBA00035852"/>
    </source>
</evidence>
<dbReference type="GO" id="GO:0005737">
    <property type="term" value="C:cytoplasm"/>
    <property type="evidence" value="ECO:0007669"/>
    <property type="project" value="UniProtKB-SubCell"/>
</dbReference>
<evidence type="ECO:0000256" key="8">
    <source>
        <dbReference type="ARBA" id="ARBA00022832"/>
    </source>
</evidence>
<evidence type="ECO:0000256" key="12">
    <source>
        <dbReference type="ARBA" id="ARBA00023273"/>
    </source>
</evidence>
<comment type="catalytic activity">
    <reaction evidence="14">
        <text>(9Z)-octadecenoyl-CoA + H2O = (9Z)-octadecenoate + CoA + H(+)</text>
        <dbReference type="Rhea" id="RHEA:40139"/>
        <dbReference type="ChEBI" id="CHEBI:15377"/>
        <dbReference type="ChEBI" id="CHEBI:15378"/>
        <dbReference type="ChEBI" id="CHEBI:30823"/>
        <dbReference type="ChEBI" id="CHEBI:57287"/>
        <dbReference type="ChEBI" id="CHEBI:57387"/>
    </reaction>
    <physiologicalReaction direction="left-to-right" evidence="14">
        <dbReference type="Rhea" id="RHEA:40140"/>
    </physiologicalReaction>
</comment>
<comment type="catalytic activity">
    <reaction evidence="20">
        <text>hexadecanoyl-CoA + H2O = hexadecanoate + CoA + H(+)</text>
        <dbReference type="Rhea" id="RHEA:16645"/>
        <dbReference type="ChEBI" id="CHEBI:7896"/>
        <dbReference type="ChEBI" id="CHEBI:15377"/>
        <dbReference type="ChEBI" id="CHEBI:15378"/>
        <dbReference type="ChEBI" id="CHEBI:57287"/>
        <dbReference type="ChEBI" id="CHEBI:57379"/>
        <dbReference type="EC" id="3.1.2.2"/>
    </reaction>
    <physiologicalReaction direction="left-to-right" evidence="20">
        <dbReference type="Rhea" id="RHEA:16646"/>
    </physiologicalReaction>
</comment>
<sequence length="145" mass="16366">MVEPGDDNMCFVCGEDNPISLNIEFEYDEEKDHVIANFMPDDKLSGYRDVMHGGLVSTLLDEAMAKAIRVKGWQAVTAEMKVRFLEPVRLDKKIVIKGRVQDKRRRIIETTAKLEGKMGKELARASAKFIIVNKNTGEGDGYDDE</sequence>
<evidence type="ECO:0000313" key="25">
    <source>
        <dbReference type="EMBL" id="MBF8435761.1"/>
    </source>
</evidence>
<evidence type="ECO:0000256" key="11">
    <source>
        <dbReference type="ARBA" id="ARBA00023136"/>
    </source>
</evidence>
<keyword evidence="10" id="KW-0443">Lipid metabolism</keyword>
<dbReference type="PANTHER" id="PTHR12418:SF19">
    <property type="entry name" value="ACYL-COENZYME A THIOESTERASE THEM4"/>
    <property type="match status" value="1"/>
</dbReference>
<dbReference type="EMBL" id="JADPIE010000001">
    <property type="protein sequence ID" value="MBF8435761.1"/>
    <property type="molecule type" value="Genomic_DNA"/>
</dbReference>
<dbReference type="InterPro" id="IPR006683">
    <property type="entry name" value="Thioestr_dom"/>
</dbReference>
<evidence type="ECO:0000256" key="5">
    <source>
        <dbReference type="ARBA" id="ARBA00022490"/>
    </source>
</evidence>
<dbReference type="GO" id="GO:0016787">
    <property type="term" value="F:hydrolase activity"/>
    <property type="evidence" value="ECO:0007669"/>
    <property type="project" value="UniProtKB-KW"/>
</dbReference>
<keyword evidence="4" id="KW-1003">Cell membrane</keyword>
<comment type="catalytic activity">
    <reaction evidence="13">
        <text>(5Z,8Z,11Z,14Z)-eicosatetraenoyl-CoA + H2O = (5Z,8Z,11Z,14Z)-eicosatetraenoate + CoA + H(+)</text>
        <dbReference type="Rhea" id="RHEA:40151"/>
        <dbReference type="ChEBI" id="CHEBI:15377"/>
        <dbReference type="ChEBI" id="CHEBI:15378"/>
        <dbReference type="ChEBI" id="CHEBI:32395"/>
        <dbReference type="ChEBI" id="CHEBI:57287"/>
        <dbReference type="ChEBI" id="CHEBI:57368"/>
    </reaction>
    <physiologicalReaction direction="left-to-right" evidence="13">
        <dbReference type="Rhea" id="RHEA:40152"/>
    </physiologicalReaction>
</comment>
<evidence type="ECO:0000256" key="17">
    <source>
        <dbReference type="ARBA" id="ARBA00040123"/>
    </source>
</evidence>
<reference evidence="25" key="1">
    <citation type="submission" date="2020-11" db="EMBL/GenBank/DDBJ databases">
        <title>Halonatronomonas betainensis gen. nov., sp. nov. a novel haloalkaliphilic representative of the family Halanaerobiacae capable of betaine degradation.</title>
        <authorList>
            <person name="Boltyanskaya Y."/>
            <person name="Kevbrin V."/>
            <person name="Detkova E."/>
            <person name="Grouzdev D.S."/>
            <person name="Koziaeva V."/>
            <person name="Zhilina T."/>
        </authorList>
    </citation>
    <scope>NUCLEOTIDE SEQUENCE</scope>
    <source>
        <strain evidence="25">Z-7014</strain>
    </source>
</reference>
<evidence type="ECO:0000256" key="16">
    <source>
        <dbReference type="ARBA" id="ARBA00038848"/>
    </source>
</evidence>
<comment type="caution">
    <text evidence="25">The sequence shown here is derived from an EMBL/GenBank/DDBJ whole genome shotgun (WGS) entry which is preliminary data.</text>
</comment>
<evidence type="ECO:0000256" key="15">
    <source>
        <dbReference type="ARBA" id="ARBA00038456"/>
    </source>
</evidence>
<keyword evidence="11" id="KW-0472">Membrane</keyword>
<keyword evidence="26" id="KW-1185">Reference proteome</keyword>
<gene>
    <name evidence="25" type="ORF">I0Q91_01585</name>
</gene>
<protein>
    <recommendedName>
        <fullName evidence="17">Acyl-coenzyme A thioesterase THEM4</fullName>
        <ecNumber evidence="16">3.1.2.2</ecNumber>
    </recommendedName>
    <alternativeName>
        <fullName evidence="18">Thioesterase superfamily member 4</fullName>
    </alternativeName>
</protein>
<evidence type="ECO:0000256" key="4">
    <source>
        <dbReference type="ARBA" id="ARBA00022475"/>
    </source>
</evidence>
<dbReference type="AlphaFoldDB" id="A0A931F6N0"/>
<keyword evidence="5" id="KW-0963">Cytoplasm</keyword>
<evidence type="ECO:0000256" key="7">
    <source>
        <dbReference type="ARBA" id="ARBA00022801"/>
    </source>
</evidence>
<evidence type="ECO:0000256" key="18">
    <source>
        <dbReference type="ARBA" id="ARBA00043210"/>
    </source>
</evidence>
<evidence type="ECO:0000256" key="14">
    <source>
        <dbReference type="ARBA" id="ARBA00037002"/>
    </source>
</evidence>
<evidence type="ECO:0000259" key="24">
    <source>
        <dbReference type="Pfam" id="PF03061"/>
    </source>
</evidence>
<accession>A0A931F6N0</accession>
<evidence type="ECO:0000256" key="10">
    <source>
        <dbReference type="ARBA" id="ARBA00023098"/>
    </source>
</evidence>
<dbReference type="Pfam" id="PF03061">
    <property type="entry name" value="4HBT"/>
    <property type="match status" value="1"/>
</dbReference>
<dbReference type="SUPFAM" id="SSF54637">
    <property type="entry name" value="Thioesterase/thiol ester dehydrase-isomerase"/>
    <property type="match status" value="1"/>
</dbReference>
<keyword evidence="12" id="KW-0966">Cell projection</keyword>
<keyword evidence="6" id="KW-0053">Apoptosis</keyword>
<comment type="catalytic activity">
    <reaction evidence="22">
        <text>dodecanoyl-CoA + H2O = dodecanoate + CoA + H(+)</text>
        <dbReference type="Rhea" id="RHEA:30135"/>
        <dbReference type="ChEBI" id="CHEBI:15377"/>
        <dbReference type="ChEBI" id="CHEBI:15378"/>
        <dbReference type="ChEBI" id="CHEBI:18262"/>
        <dbReference type="ChEBI" id="CHEBI:57287"/>
        <dbReference type="ChEBI" id="CHEBI:57375"/>
    </reaction>
    <physiologicalReaction direction="left-to-right" evidence="22">
        <dbReference type="Rhea" id="RHEA:30136"/>
    </physiologicalReaction>
</comment>
<keyword evidence="9" id="KW-0809">Transit peptide</keyword>
<comment type="catalytic activity">
    <reaction evidence="19">
        <text>octanoyl-CoA + H2O = octanoate + CoA + H(+)</text>
        <dbReference type="Rhea" id="RHEA:30143"/>
        <dbReference type="ChEBI" id="CHEBI:15377"/>
        <dbReference type="ChEBI" id="CHEBI:15378"/>
        <dbReference type="ChEBI" id="CHEBI:25646"/>
        <dbReference type="ChEBI" id="CHEBI:57287"/>
        <dbReference type="ChEBI" id="CHEBI:57386"/>
    </reaction>
    <physiologicalReaction direction="left-to-right" evidence="19">
        <dbReference type="Rhea" id="RHEA:30144"/>
    </physiologicalReaction>
</comment>
<comment type="catalytic activity">
    <reaction evidence="21">
        <text>decanoyl-CoA + H2O = decanoate + CoA + H(+)</text>
        <dbReference type="Rhea" id="RHEA:40059"/>
        <dbReference type="ChEBI" id="CHEBI:15377"/>
        <dbReference type="ChEBI" id="CHEBI:15378"/>
        <dbReference type="ChEBI" id="CHEBI:27689"/>
        <dbReference type="ChEBI" id="CHEBI:57287"/>
        <dbReference type="ChEBI" id="CHEBI:61430"/>
    </reaction>
    <physiologicalReaction direction="left-to-right" evidence="21">
        <dbReference type="Rhea" id="RHEA:40060"/>
    </physiologicalReaction>
</comment>
<evidence type="ECO:0000256" key="22">
    <source>
        <dbReference type="ARBA" id="ARBA00048074"/>
    </source>
</evidence>
<evidence type="ECO:0000256" key="21">
    <source>
        <dbReference type="ARBA" id="ARBA00047969"/>
    </source>
</evidence>
<evidence type="ECO:0000256" key="1">
    <source>
        <dbReference type="ARBA" id="ARBA00004170"/>
    </source>
</evidence>
<name>A0A931F6N0_9FIRM</name>
<keyword evidence="8" id="KW-0276">Fatty acid metabolism</keyword>
<organism evidence="25 26">
    <name type="scientific">Halonatronomonas betaini</name>
    <dbReference type="NCBI Taxonomy" id="2778430"/>
    <lineage>
        <taxon>Bacteria</taxon>
        <taxon>Bacillati</taxon>
        <taxon>Bacillota</taxon>
        <taxon>Clostridia</taxon>
        <taxon>Halanaerobiales</taxon>
        <taxon>Halarsenatibacteraceae</taxon>
        <taxon>Halonatronomonas</taxon>
    </lineage>
</organism>
<evidence type="ECO:0000256" key="23">
    <source>
        <dbReference type="ARBA" id="ARBA00048180"/>
    </source>
</evidence>
<dbReference type="PANTHER" id="PTHR12418">
    <property type="entry name" value="ACYL-COENZYME A THIOESTERASE THEM4"/>
    <property type="match status" value="1"/>
</dbReference>
<feature type="domain" description="Thioesterase" evidence="24">
    <location>
        <begin position="50"/>
        <end position="115"/>
    </location>
</feature>
<evidence type="ECO:0000256" key="2">
    <source>
        <dbReference type="ARBA" id="ARBA00004496"/>
    </source>
</evidence>